<name>A0A0E0CRZ8_9ORYZ</name>
<dbReference type="Gramene" id="OMERI02G32290.1">
    <property type="protein sequence ID" value="OMERI02G32290.1"/>
    <property type="gene ID" value="OMERI02G32290"/>
</dbReference>
<dbReference type="EnsemblPlants" id="OMERI02G32290.2">
    <property type="protein sequence ID" value="OMERI02G32290.2"/>
    <property type="gene ID" value="OMERI02G32290"/>
</dbReference>
<reference evidence="1" key="1">
    <citation type="submission" date="2015-04" db="UniProtKB">
        <authorList>
            <consortium name="EnsemblPlants"/>
        </authorList>
    </citation>
    <scope>IDENTIFICATION</scope>
</reference>
<dbReference type="EnsemblPlants" id="OMERI02G32290.1">
    <property type="protein sequence ID" value="OMERI02G32290.1"/>
    <property type="gene ID" value="OMERI02G32290"/>
</dbReference>
<evidence type="ECO:0000313" key="1">
    <source>
        <dbReference type="EnsemblPlants" id="OMERI02G32290.2"/>
    </source>
</evidence>
<keyword evidence="2" id="KW-1185">Reference proteome</keyword>
<accession>A0A0E0CRZ8</accession>
<dbReference type="AlphaFoldDB" id="A0A0E0CRZ8"/>
<dbReference type="HOGENOM" id="CLU_2780072_0_0_1"/>
<sequence>MGIGEAATHSQSLAGGDGDVGDASAAAAAADSSFGASVMSMYWNCSCIKKREDTVVLQGASHDEGNLAYQ</sequence>
<protein>
    <submittedName>
        <fullName evidence="1">Uncharacterized protein</fullName>
    </submittedName>
</protein>
<dbReference type="Proteomes" id="UP000008021">
    <property type="component" value="Chromosome 2"/>
</dbReference>
<dbReference type="Gramene" id="OMERI02G32290.2">
    <property type="protein sequence ID" value="OMERI02G32290.2"/>
    <property type="gene ID" value="OMERI02G32290"/>
</dbReference>
<evidence type="ECO:0000313" key="2">
    <source>
        <dbReference type="Proteomes" id="UP000008021"/>
    </source>
</evidence>
<reference evidence="1" key="2">
    <citation type="submission" date="2018-05" db="EMBL/GenBank/DDBJ databases">
        <title>OmerRS3 (Oryza meridionalis Reference Sequence Version 3).</title>
        <authorList>
            <person name="Zhang J."/>
            <person name="Kudrna D."/>
            <person name="Lee S."/>
            <person name="Talag J."/>
            <person name="Welchert J."/>
            <person name="Wing R.A."/>
        </authorList>
    </citation>
    <scope>NUCLEOTIDE SEQUENCE [LARGE SCALE GENOMIC DNA]</scope>
    <source>
        <strain evidence="1">OR44</strain>
    </source>
</reference>
<organism evidence="1">
    <name type="scientific">Oryza meridionalis</name>
    <dbReference type="NCBI Taxonomy" id="40149"/>
    <lineage>
        <taxon>Eukaryota</taxon>
        <taxon>Viridiplantae</taxon>
        <taxon>Streptophyta</taxon>
        <taxon>Embryophyta</taxon>
        <taxon>Tracheophyta</taxon>
        <taxon>Spermatophyta</taxon>
        <taxon>Magnoliopsida</taxon>
        <taxon>Liliopsida</taxon>
        <taxon>Poales</taxon>
        <taxon>Poaceae</taxon>
        <taxon>BOP clade</taxon>
        <taxon>Oryzoideae</taxon>
        <taxon>Oryzeae</taxon>
        <taxon>Oryzinae</taxon>
        <taxon>Oryza</taxon>
    </lineage>
</organism>
<proteinExistence type="predicted"/>